<feature type="transmembrane region" description="Helical" evidence="1">
    <location>
        <begin position="6"/>
        <end position="24"/>
    </location>
</feature>
<dbReference type="AlphaFoldDB" id="Q6AN79"/>
<sequence>MKRDGFTLIEFLVAMTIMLLLLLFTTKSFQRISHNVKSSTAASQTRGDNLSANELLRLDLEHAGTGIATYIDSTATINDIPPVFWDGSSLLIHSTLSNTNSATMGWATGSCSSGSFSLDIEQRDNDSQNSILIDKDSIYNEDITTTGCSGNNIYIVYPYANGATSCGSSSNQPCTQTEYRLSASQPIDSCAANTRNILRNDTPLFTCIADFAIRVDWDKDDDGTVEADETNLDPSKTTDIPAAETGSTLTVRNKLKTSTVYILAQIGKKDETYTYGGPSPSLGDGKISFSIDGEAVQFQTLFTTGDEIEEFKRYQWKVLKITAFAKGF</sequence>
<dbReference type="STRING" id="177439.DP1466"/>
<dbReference type="Pfam" id="PF07963">
    <property type="entry name" value="N_methyl"/>
    <property type="match status" value="1"/>
</dbReference>
<keyword evidence="1" id="KW-1133">Transmembrane helix</keyword>
<keyword evidence="1" id="KW-0472">Membrane</keyword>
<gene>
    <name evidence="2" type="ordered locus">DP1466</name>
</gene>
<dbReference type="OrthoDB" id="5430888at2"/>
<name>Q6AN79_DESPS</name>
<dbReference type="KEGG" id="dps:DP1466"/>
<protein>
    <recommendedName>
        <fullName evidence="4">Prepilin-type N-terminal cleavage/methylation domain-containing protein</fullName>
    </recommendedName>
</protein>
<evidence type="ECO:0000313" key="2">
    <source>
        <dbReference type="EMBL" id="CAG36195.1"/>
    </source>
</evidence>
<dbReference type="EMBL" id="CR522870">
    <property type="protein sequence ID" value="CAG36195.1"/>
    <property type="molecule type" value="Genomic_DNA"/>
</dbReference>
<evidence type="ECO:0008006" key="4">
    <source>
        <dbReference type="Google" id="ProtNLM"/>
    </source>
</evidence>
<dbReference type="RefSeq" id="WP_011188707.1">
    <property type="nucleotide sequence ID" value="NC_006138.1"/>
</dbReference>
<dbReference type="HOGENOM" id="CLU_908273_0_0_7"/>
<keyword evidence="3" id="KW-1185">Reference proteome</keyword>
<evidence type="ECO:0000256" key="1">
    <source>
        <dbReference type="SAM" id="Phobius"/>
    </source>
</evidence>
<dbReference type="Proteomes" id="UP000000602">
    <property type="component" value="Chromosome"/>
</dbReference>
<dbReference type="NCBIfam" id="TIGR02532">
    <property type="entry name" value="IV_pilin_GFxxxE"/>
    <property type="match status" value="1"/>
</dbReference>
<dbReference type="eggNOG" id="COG2165">
    <property type="taxonomic scope" value="Bacteria"/>
</dbReference>
<dbReference type="InterPro" id="IPR012902">
    <property type="entry name" value="N_methyl_site"/>
</dbReference>
<reference evidence="3" key="1">
    <citation type="journal article" date="2004" name="Environ. Microbiol.">
        <title>The genome of Desulfotalea psychrophila, a sulfate-reducing bacterium from permanently cold Arctic sediments.</title>
        <authorList>
            <person name="Rabus R."/>
            <person name="Ruepp A."/>
            <person name="Frickey T."/>
            <person name="Rattei T."/>
            <person name="Fartmann B."/>
            <person name="Stark M."/>
            <person name="Bauer M."/>
            <person name="Zibat A."/>
            <person name="Lombardot T."/>
            <person name="Becker I."/>
            <person name="Amann J."/>
            <person name="Gellner K."/>
            <person name="Teeling H."/>
            <person name="Leuschner W.D."/>
            <person name="Gloeckner F.-O."/>
            <person name="Lupas A.N."/>
            <person name="Amann R."/>
            <person name="Klenk H.-P."/>
        </authorList>
    </citation>
    <scope>NUCLEOTIDE SEQUENCE [LARGE SCALE GENOMIC DNA]</scope>
    <source>
        <strain evidence="3">DSM 12343 / LSv54</strain>
    </source>
</reference>
<keyword evidence="1" id="KW-0812">Transmembrane</keyword>
<accession>Q6AN79</accession>
<organism evidence="2 3">
    <name type="scientific">Desulfotalea psychrophila (strain LSv54 / DSM 12343)</name>
    <dbReference type="NCBI Taxonomy" id="177439"/>
    <lineage>
        <taxon>Bacteria</taxon>
        <taxon>Pseudomonadati</taxon>
        <taxon>Thermodesulfobacteriota</taxon>
        <taxon>Desulfobulbia</taxon>
        <taxon>Desulfobulbales</taxon>
        <taxon>Desulfocapsaceae</taxon>
        <taxon>Desulfotalea</taxon>
    </lineage>
</organism>
<evidence type="ECO:0000313" key="3">
    <source>
        <dbReference type="Proteomes" id="UP000000602"/>
    </source>
</evidence>
<proteinExistence type="predicted"/>